<dbReference type="InterPro" id="IPR043708">
    <property type="entry name" value="DUF5648"/>
</dbReference>
<sequence>MSLHTTLFQRTLAKQSRNTVRIMPKALAALLLASAPALTLAQAPTGLAVEFFNTATKHYYVSTNPAEATWIDSGGAGAGWSRTGGQFSVYLNAQDAQGLVPACLFYGTPGRGPNSHFFTANAAECEWLKTADPGWTYLGIPFHAQLPQSGACPASTTALYRSYNNGAARNDSNHRFTVDRTVFEKSASTGYQAETVVMCVPLSTVDVEADAVRLMRQATFGPREADVTRAVSIGTTAWIDEQLGTAVTSYPVYAWTPDRRPDDCVDNRTPPIGPNNFCNRDNYTLFPLQLQFFKDAHGAADQLRGRVAFALSQIFVTSGTDVGRNYAMRHYQQIFRSYAFGNFYDLMLAVTLSPVMGDYLDMANNNKTNVAAGTDPNENYAREILQLFSVGTFLLNPDGTLQRDSAGKAVPTYDLAEIKGFSRAFTGYTYPTVTGAASRNNNPRNYEGPMRAVDATHEFGTKVLLSRVVAPANMTMADDLAFAHRNIFNHANVGPFIGRQLIQKLVTSDPTPAYVGRVAAVFNNNGSGVRGDLRAVVRAILTDPEARGARKIDPAYGKLMEPALFLSNLTRAFGGSTDGVYQRATSQALGQFVFYPPSVFNYYPPDYVIPGTALLGPEFGIQTTTTAINRANVAYAVAFGGGVAVDTNVYGATGTQITLAPYQAVAADAGALADRLNRFLMAGRMSTTMRTAIVTAVNAVPATDTLNRARTAVYLVLASPQFQVER</sequence>
<feature type="signal peptide" evidence="1">
    <location>
        <begin position="1"/>
        <end position="41"/>
    </location>
</feature>
<evidence type="ECO:0000313" key="3">
    <source>
        <dbReference type="EMBL" id="QJR15027.1"/>
    </source>
</evidence>
<dbReference type="Pfam" id="PF18885">
    <property type="entry name" value="DUF5648"/>
    <property type="match status" value="1"/>
</dbReference>
<evidence type="ECO:0000313" key="4">
    <source>
        <dbReference type="Proteomes" id="UP000503096"/>
    </source>
</evidence>
<keyword evidence="4" id="KW-1185">Reference proteome</keyword>
<name>A0A6M4HAF3_9PROT</name>
<dbReference type="PANTHER" id="PTHR43737:SF1">
    <property type="entry name" value="DUF1501 DOMAIN-CONTAINING PROTEIN"/>
    <property type="match status" value="1"/>
</dbReference>
<dbReference type="AlphaFoldDB" id="A0A6M4HAF3"/>
<feature type="domain" description="DUF5648" evidence="2">
    <location>
        <begin position="52"/>
        <end position="198"/>
    </location>
</feature>
<dbReference type="Pfam" id="PF08811">
    <property type="entry name" value="DUF1800"/>
    <property type="match status" value="1"/>
</dbReference>
<dbReference type="InParanoid" id="A0A6M4HAF3"/>
<dbReference type="InterPro" id="IPR014917">
    <property type="entry name" value="DUF1800"/>
</dbReference>
<dbReference type="Proteomes" id="UP000503096">
    <property type="component" value="Chromosome"/>
</dbReference>
<evidence type="ECO:0000259" key="2">
    <source>
        <dbReference type="Pfam" id="PF18885"/>
    </source>
</evidence>
<organism evidence="3 4">
    <name type="scientific">Usitatibacter palustris</name>
    <dbReference type="NCBI Taxonomy" id="2732487"/>
    <lineage>
        <taxon>Bacteria</taxon>
        <taxon>Pseudomonadati</taxon>
        <taxon>Pseudomonadota</taxon>
        <taxon>Betaproteobacteria</taxon>
        <taxon>Nitrosomonadales</taxon>
        <taxon>Usitatibacteraceae</taxon>
        <taxon>Usitatibacter</taxon>
    </lineage>
</organism>
<reference evidence="3 4" key="1">
    <citation type="submission" date="2020-04" db="EMBL/GenBank/DDBJ databases">
        <title>Usitatibacter rugosus gen. nov., sp. nov. and Usitatibacter palustris sp. nov., novel members of Usitatibacteraceae fam. nov. within the order Nitrosomonadales isolated from soil.</title>
        <authorList>
            <person name="Huber K.J."/>
            <person name="Neumann-Schaal M."/>
            <person name="Geppert A."/>
            <person name="Luckner M."/>
            <person name="Wanner G."/>
            <person name="Overmann J."/>
        </authorList>
    </citation>
    <scope>NUCLEOTIDE SEQUENCE [LARGE SCALE GENOMIC DNA]</scope>
    <source>
        <strain evidence="3 4">Swamp67</strain>
    </source>
</reference>
<gene>
    <name evidence="3" type="ORF">DSM104440_01843</name>
</gene>
<dbReference type="PANTHER" id="PTHR43737">
    <property type="entry name" value="BLL7424 PROTEIN"/>
    <property type="match status" value="1"/>
</dbReference>
<proteinExistence type="predicted"/>
<feature type="chain" id="PRO_5026700771" description="DUF5648 domain-containing protein" evidence="1">
    <location>
        <begin position="42"/>
        <end position="726"/>
    </location>
</feature>
<dbReference type="KEGG" id="upl:DSM104440_01843"/>
<protein>
    <recommendedName>
        <fullName evidence="2">DUF5648 domain-containing protein</fullName>
    </recommendedName>
</protein>
<accession>A0A6M4HAF3</accession>
<evidence type="ECO:0000256" key="1">
    <source>
        <dbReference type="SAM" id="SignalP"/>
    </source>
</evidence>
<keyword evidence="1" id="KW-0732">Signal</keyword>
<dbReference type="EMBL" id="CP053073">
    <property type="protein sequence ID" value="QJR15027.1"/>
    <property type="molecule type" value="Genomic_DNA"/>
</dbReference>